<keyword evidence="4" id="KW-1185">Reference proteome</keyword>
<protein>
    <submittedName>
        <fullName evidence="3">DUF2007 domain-containing protein</fullName>
    </submittedName>
</protein>
<evidence type="ECO:0000313" key="3">
    <source>
        <dbReference type="EMBL" id="MCF4100460.1"/>
    </source>
</evidence>
<dbReference type="Proteomes" id="UP001179363">
    <property type="component" value="Unassembled WGS sequence"/>
</dbReference>
<dbReference type="Pfam" id="PF09413">
    <property type="entry name" value="DUF2007"/>
    <property type="match status" value="1"/>
</dbReference>
<proteinExistence type="predicted"/>
<comment type="caution">
    <text evidence="3">The sequence shown here is derived from an EMBL/GenBank/DDBJ whole genome shotgun (WGS) entry which is preliminary data.</text>
</comment>
<sequence>MKETFETVAVFTYSSEAQIFKGRLESEGIEVFMADQHTINTDPLVSNAIGGVKLKVRSEDFERAKNILKFADKYSVTDQGVAIHCPKCDSEKVVFASEIRGIKSLISFLIGLVFGVLPFYVKYSYRCENCGEKFNINE</sequence>
<evidence type="ECO:0000256" key="1">
    <source>
        <dbReference type="SAM" id="Phobius"/>
    </source>
</evidence>
<feature type="domain" description="DUF2007" evidence="2">
    <location>
        <begin position="12"/>
        <end position="69"/>
    </location>
</feature>
<dbReference type="SUPFAM" id="SSF54913">
    <property type="entry name" value="GlnB-like"/>
    <property type="match status" value="1"/>
</dbReference>
<gene>
    <name evidence="3" type="ORF">L1I30_02160</name>
</gene>
<accession>A0ABS9EC62</accession>
<evidence type="ECO:0000259" key="2">
    <source>
        <dbReference type="Pfam" id="PF09413"/>
    </source>
</evidence>
<dbReference type="InterPro" id="IPR011322">
    <property type="entry name" value="N-reg_PII-like_a/b"/>
</dbReference>
<reference evidence="3" key="1">
    <citation type="submission" date="2022-01" db="EMBL/GenBank/DDBJ databases">
        <title>Gillisia lutea sp. nov., isolated from marine plastic residues from the Malvarosa beach (Valencia, Spain).</title>
        <authorList>
            <person name="Vidal-Verdu A."/>
            <person name="Molina-Menor E."/>
            <person name="Satari L."/>
            <person name="Pascual J."/>
            <person name="Pereto J."/>
            <person name="Porcar M."/>
        </authorList>
    </citation>
    <scope>NUCLEOTIDE SEQUENCE</scope>
    <source>
        <strain evidence="3">M10.2A</strain>
    </source>
</reference>
<keyword evidence="1" id="KW-1133">Transmembrane helix</keyword>
<dbReference type="EMBL" id="JAKGTH010000006">
    <property type="protein sequence ID" value="MCF4100460.1"/>
    <property type="molecule type" value="Genomic_DNA"/>
</dbReference>
<name>A0ABS9EC62_9FLAO</name>
<keyword evidence="1" id="KW-0812">Transmembrane</keyword>
<dbReference type="RefSeq" id="WP_236132605.1">
    <property type="nucleotide sequence ID" value="NZ_JAKGTH010000006.1"/>
</dbReference>
<feature type="transmembrane region" description="Helical" evidence="1">
    <location>
        <begin position="102"/>
        <end position="121"/>
    </location>
</feature>
<organism evidence="3 4">
    <name type="scientific">Gillisia lutea</name>
    <dbReference type="NCBI Taxonomy" id="2909668"/>
    <lineage>
        <taxon>Bacteria</taxon>
        <taxon>Pseudomonadati</taxon>
        <taxon>Bacteroidota</taxon>
        <taxon>Flavobacteriia</taxon>
        <taxon>Flavobacteriales</taxon>
        <taxon>Flavobacteriaceae</taxon>
        <taxon>Gillisia</taxon>
    </lineage>
</organism>
<evidence type="ECO:0000313" key="4">
    <source>
        <dbReference type="Proteomes" id="UP001179363"/>
    </source>
</evidence>
<dbReference type="Gene3D" id="3.30.70.790">
    <property type="entry name" value="UreE, C-terminal domain"/>
    <property type="match status" value="1"/>
</dbReference>
<keyword evidence="1" id="KW-0472">Membrane</keyword>
<dbReference type="InterPro" id="IPR018551">
    <property type="entry name" value="DUF2007"/>
</dbReference>